<protein>
    <submittedName>
        <fullName evidence="1">Uncharacterized protein</fullName>
    </submittedName>
</protein>
<evidence type="ECO:0000313" key="1">
    <source>
        <dbReference type="EMBL" id="KAI7731195.1"/>
    </source>
</evidence>
<dbReference type="GO" id="GO:0016504">
    <property type="term" value="F:peptidase activator activity"/>
    <property type="evidence" value="ECO:0007669"/>
    <property type="project" value="InterPro"/>
</dbReference>
<proteinExistence type="predicted"/>
<dbReference type="Proteomes" id="UP001206925">
    <property type="component" value="Unassembled WGS sequence"/>
</dbReference>
<keyword evidence="2" id="KW-1185">Reference proteome</keyword>
<dbReference type="GO" id="GO:0070628">
    <property type="term" value="F:proteasome binding"/>
    <property type="evidence" value="ECO:0007669"/>
    <property type="project" value="InterPro"/>
</dbReference>
<dbReference type="GO" id="GO:0005829">
    <property type="term" value="C:cytosol"/>
    <property type="evidence" value="ECO:0007669"/>
    <property type="project" value="TreeGrafter"/>
</dbReference>
<dbReference type="InterPro" id="IPR035309">
    <property type="entry name" value="PSME4"/>
</dbReference>
<name>A0AAD5BXF6_AMBAR</name>
<dbReference type="GO" id="GO:0010499">
    <property type="term" value="P:proteasomal ubiquitin-independent protein catabolic process"/>
    <property type="evidence" value="ECO:0007669"/>
    <property type="project" value="TreeGrafter"/>
</dbReference>
<dbReference type="AlphaFoldDB" id="A0AAD5BXF6"/>
<feature type="non-terminal residue" evidence="1">
    <location>
        <position position="1"/>
    </location>
</feature>
<reference evidence="1" key="1">
    <citation type="submission" date="2022-06" db="EMBL/GenBank/DDBJ databases">
        <title>Uncovering the hologenomic basis of an extraordinary plant invasion.</title>
        <authorList>
            <person name="Bieker V.C."/>
            <person name="Martin M.D."/>
            <person name="Gilbert T."/>
            <person name="Hodgins K."/>
            <person name="Battlay P."/>
            <person name="Petersen B."/>
            <person name="Wilson J."/>
        </authorList>
    </citation>
    <scope>NUCLEOTIDE SEQUENCE</scope>
    <source>
        <strain evidence="1">AA19_3_7</strain>
        <tissue evidence="1">Leaf</tissue>
    </source>
</reference>
<accession>A0AAD5BXF6</accession>
<dbReference type="InterPro" id="IPR016024">
    <property type="entry name" value="ARM-type_fold"/>
</dbReference>
<comment type="caution">
    <text evidence="1">The sequence shown here is derived from an EMBL/GenBank/DDBJ whole genome shotgun (WGS) entry which is preliminary data.</text>
</comment>
<sequence>MDYRYLLEKKSDDSILLLLLIRIMEALGNYGSAEYEEWNNHRRAWKLESVAIVEPPVNFIVPSNSKGKKRPRWAVIDKACMHNTWRTSQSSYNLYRTSKNASPSENLDILMNDLLNLCVHSYDTVRTLAVRSLVKLIKRWPCLIAKCVLTLTENLRSPSSPEYMVLGSCAILGTQTVLKHLTL</sequence>
<gene>
    <name evidence="1" type="ORF">M8C21_030266</name>
</gene>
<dbReference type="PANTHER" id="PTHR32170:SF3">
    <property type="entry name" value="PROTEASOME ACTIVATOR COMPLEX SUBUNIT 4"/>
    <property type="match status" value="1"/>
</dbReference>
<evidence type="ECO:0000313" key="2">
    <source>
        <dbReference type="Proteomes" id="UP001206925"/>
    </source>
</evidence>
<dbReference type="EMBL" id="JAMZMK010010516">
    <property type="protein sequence ID" value="KAI7731195.1"/>
    <property type="molecule type" value="Genomic_DNA"/>
</dbReference>
<dbReference type="GO" id="GO:0005634">
    <property type="term" value="C:nucleus"/>
    <property type="evidence" value="ECO:0007669"/>
    <property type="project" value="TreeGrafter"/>
</dbReference>
<organism evidence="1 2">
    <name type="scientific">Ambrosia artemisiifolia</name>
    <name type="common">Common ragweed</name>
    <dbReference type="NCBI Taxonomy" id="4212"/>
    <lineage>
        <taxon>Eukaryota</taxon>
        <taxon>Viridiplantae</taxon>
        <taxon>Streptophyta</taxon>
        <taxon>Embryophyta</taxon>
        <taxon>Tracheophyta</taxon>
        <taxon>Spermatophyta</taxon>
        <taxon>Magnoliopsida</taxon>
        <taxon>eudicotyledons</taxon>
        <taxon>Gunneridae</taxon>
        <taxon>Pentapetalae</taxon>
        <taxon>asterids</taxon>
        <taxon>campanulids</taxon>
        <taxon>Asterales</taxon>
        <taxon>Asteraceae</taxon>
        <taxon>Asteroideae</taxon>
        <taxon>Heliantheae alliance</taxon>
        <taxon>Heliantheae</taxon>
        <taxon>Ambrosia</taxon>
    </lineage>
</organism>
<dbReference type="PANTHER" id="PTHR32170">
    <property type="entry name" value="PROTEASOME ACTIVATOR COMPLEX SUBUNIT 4"/>
    <property type="match status" value="1"/>
</dbReference>
<dbReference type="SUPFAM" id="SSF48371">
    <property type="entry name" value="ARM repeat"/>
    <property type="match status" value="1"/>
</dbReference>